<protein>
    <submittedName>
        <fullName evidence="1">Uncharacterized protein</fullName>
    </submittedName>
</protein>
<name>I3T9I6_LOTJA</name>
<organism evidence="1">
    <name type="scientific">Lotus japonicus</name>
    <name type="common">Lotus corniculatus var. japonicus</name>
    <dbReference type="NCBI Taxonomy" id="34305"/>
    <lineage>
        <taxon>Eukaryota</taxon>
        <taxon>Viridiplantae</taxon>
        <taxon>Streptophyta</taxon>
        <taxon>Embryophyta</taxon>
        <taxon>Tracheophyta</taxon>
        <taxon>Spermatophyta</taxon>
        <taxon>Magnoliopsida</taxon>
        <taxon>eudicotyledons</taxon>
        <taxon>Gunneridae</taxon>
        <taxon>Pentapetalae</taxon>
        <taxon>rosids</taxon>
        <taxon>fabids</taxon>
        <taxon>Fabales</taxon>
        <taxon>Fabaceae</taxon>
        <taxon>Papilionoideae</taxon>
        <taxon>50 kb inversion clade</taxon>
        <taxon>NPAAA clade</taxon>
        <taxon>Hologalegina</taxon>
        <taxon>robinioid clade</taxon>
        <taxon>Loteae</taxon>
        <taxon>Lotus</taxon>
    </lineage>
</organism>
<accession>I3T9I6</accession>
<dbReference type="EMBL" id="BT149384">
    <property type="protein sequence ID" value="AFK49178.1"/>
    <property type="molecule type" value="mRNA"/>
</dbReference>
<evidence type="ECO:0000313" key="1">
    <source>
        <dbReference type="EMBL" id="AFK49178.1"/>
    </source>
</evidence>
<dbReference type="AlphaFoldDB" id="I3T9I6"/>
<proteinExistence type="evidence at transcript level"/>
<reference evidence="1" key="1">
    <citation type="submission" date="2012-05" db="EMBL/GenBank/DDBJ databases">
        <authorList>
            <person name="Krishnakumar V."/>
            <person name="Cheung F."/>
            <person name="Xiao Y."/>
            <person name="Chan A."/>
            <person name="Moskal W.A."/>
            <person name="Town C.D."/>
        </authorList>
    </citation>
    <scope>NUCLEOTIDE SEQUENCE</scope>
</reference>
<sequence length="65" mass="7536">MISSFWIIGLVPNVRAFESGLRFNAHEARILFYCNHWRLFFCDQGSFLLTMDAKSCSEMGSNGRR</sequence>